<feature type="compositionally biased region" description="Basic and acidic residues" evidence="1">
    <location>
        <begin position="354"/>
        <end position="368"/>
    </location>
</feature>
<dbReference type="RefSeq" id="WP_040746208.1">
    <property type="nucleotide sequence ID" value="NZ_JACHIT010000001.1"/>
</dbReference>
<evidence type="ECO:0000259" key="3">
    <source>
        <dbReference type="Pfam" id="PF25547"/>
    </source>
</evidence>
<name>A0A7W9UIV3_9NOCA</name>
<gene>
    <name evidence="4" type="ORF">BJY24_003631</name>
</gene>
<feature type="transmembrane region" description="Helical" evidence="2">
    <location>
        <begin position="94"/>
        <end position="119"/>
    </location>
</feature>
<evidence type="ECO:0000313" key="4">
    <source>
        <dbReference type="EMBL" id="MBB5914764.1"/>
    </source>
</evidence>
<keyword evidence="2" id="KW-1133">Transmembrane helix</keyword>
<accession>A0A7W9UIV3</accession>
<protein>
    <recommendedName>
        <fullName evidence="3">Outer membrane channel protein CpnT-like N-terminal domain-containing protein</fullName>
    </recommendedName>
</protein>
<comment type="caution">
    <text evidence="4">The sequence shown here is derived from an EMBL/GenBank/DDBJ whole genome shotgun (WGS) entry which is preliminary data.</text>
</comment>
<keyword evidence="2" id="KW-0812">Transmembrane</keyword>
<sequence>MGLEIPDELKPVAALVVTKWPEADETGLRGAADQWDQIADLIDQLNDYGGDVVKVVLANTQGETHDSIDQFWKKAGGDEGALGELSEFCRELAFALRVMAMLVLAVKVFIIGMLVYLAVQLAISAALAVETLGASVAEGAAVQMTVRTAITQALQKLLQEIAVKTIIKRAAVGAGIGAGIGAGKEFGFQSLEKFLGLRDGYDWQDVASEGVHGGIQGAIAGPISNALKDKGIKFSNNGATDWFIRSTIGKKIGDPIADAAWGDNQGIGDRVKDDAGKYVRQQAVEFLTEQGSGTDTPAVDTGSGQRQNHNPAPLAPTTPEEGYELYPDSRPGGGNQSQPPVTAPGGGLLDIGPDDFHTDDDGTKLRMD</sequence>
<dbReference type="Proteomes" id="UP000540412">
    <property type="component" value="Unassembled WGS sequence"/>
</dbReference>
<feature type="region of interest" description="Disordered" evidence="1">
    <location>
        <begin position="286"/>
        <end position="368"/>
    </location>
</feature>
<organism evidence="4 5">
    <name type="scientific">Nocardia transvalensis</name>
    <dbReference type="NCBI Taxonomy" id="37333"/>
    <lineage>
        <taxon>Bacteria</taxon>
        <taxon>Bacillati</taxon>
        <taxon>Actinomycetota</taxon>
        <taxon>Actinomycetes</taxon>
        <taxon>Mycobacteriales</taxon>
        <taxon>Nocardiaceae</taxon>
        <taxon>Nocardia</taxon>
    </lineage>
</organism>
<reference evidence="4 5" key="1">
    <citation type="submission" date="2020-08" db="EMBL/GenBank/DDBJ databases">
        <title>Sequencing the genomes of 1000 actinobacteria strains.</title>
        <authorList>
            <person name="Klenk H.-P."/>
        </authorList>
    </citation>
    <scope>NUCLEOTIDE SEQUENCE [LARGE SCALE GENOMIC DNA]</scope>
    <source>
        <strain evidence="4 5">DSM 43582</strain>
    </source>
</reference>
<evidence type="ECO:0000256" key="2">
    <source>
        <dbReference type="SAM" id="Phobius"/>
    </source>
</evidence>
<dbReference type="InterPro" id="IPR057746">
    <property type="entry name" value="CpnT-like_N"/>
</dbReference>
<keyword evidence="5" id="KW-1185">Reference proteome</keyword>
<dbReference type="EMBL" id="JACHIT010000001">
    <property type="protein sequence ID" value="MBB5914764.1"/>
    <property type="molecule type" value="Genomic_DNA"/>
</dbReference>
<feature type="domain" description="Outer membrane channel protein CpnT-like N-terminal" evidence="3">
    <location>
        <begin position="16"/>
        <end position="147"/>
    </location>
</feature>
<dbReference type="Pfam" id="PF25547">
    <property type="entry name" value="WXG100_2"/>
    <property type="match status" value="1"/>
</dbReference>
<keyword evidence="2" id="KW-0472">Membrane</keyword>
<proteinExistence type="predicted"/>
<dbReference type="AlphaFoldDB" id="A0A7W9UIV3"/>
<evidence type="ECO:0000256" key="1">
    <source>
        <dbReference type="SAM" id="MobiDB-lite"/>
    </source>
</evidence>
<evidence type="ECO:0000313" key="5">
    <source>
        <dbReference type="Proteomes" id="UP000540412"/>
    </source>
</evidence>